<dbReference type="InterPro" id="IPR011006">
    <property type="entry name" value="CheY-like_superfamily"/>
</dbReference>
<sequence length="465" mass="51370">MNEIPILLVDDELRLLKASQLLLASKGFKNVFTLSNSCDVMDYLQSNDVAIIVLDLNMPKLSGFDLLPEIVNEYPATPVIVMTAVDETDTAVNCMKKGAFDFLVKPVETERLVATIRKAIEHRAICRELDSLRERFFSETLDHAEAFSPIVTVSSKMHTIFKYMEVIAPSRQPILICGETGVGKELVAKALHNLSGCSGEYVAVNVAGLDDTVFADTLFGHKKGAFTGAERPRDGLVAKAASGTLFLDEIGDLSDQSQIKLLRLLQEKEYYPVGSDNPCISSARVLLATNHDLQKLIDEKRFRKDLYYRLCAHRLVIPPLRERLEDVAPLLDHFLEAAAQSFGKKAPTPPAELVTLLETYPFPGNVRELEAMVHDAVARHNSGVLSMESFSNAIGIARVAKHTPVQKSAGGNPLEELFGHFPTISEVENYLITEAMQRAKSNQGIAANLLGITRQTLNKRLQTKK</sequence>
<dbReference type="PROSITE" id="PS00688">
    <property type="entry name" value="SIGMA54_INTERACT_3"/>
    <property type="match status" value="1"/>
</dbReference>
<evidence type="ECO:0000259" key="6">
    <source>
        <dbReference type="PROSITE" id="PS50045"/>
    </source>
</evidence>
<dbReference type="Pfam" id="PF00158">
    <property type="entry name" value="Sigma54_activat"/>
    <property type="match status" value="1"/>
</dbReference>
<dbReference type="SMART" id="SM00382">
    <property type="entry name" value="AAA"/>
    <property type="match status" value="1"/>
</dbReference>
<evidence type="ECO:0000256" key="4">
    <source>
        <dbReference type="ARBA" id="ARBA00023163"/>
    </source>
</evidence>
<dbReference type="AlphaFoldDB" id="A0AAW4LDY6"/>
<dbReference type="PROSITE" id="PS50110">
    <property type="entry name" value="RESPONSE_REGULATORY"/>
    <property type="match status" value="1"/>
</dbReference>
<reference evidence="8 9" key="1">
    <citation type="submission" date="2021-05" db="EMBL/GenBank/DDBJ databases">
        <title>The draft genome of Geobacter pelophilus DSM 12255.</title>
        <authorList>
            <person name="Xu Z."/>
            <person name="Masuda Y."/>
            <person name="Itoh H."/>
            <person name="Senoo K."/>
        </authorList>
    </citation>
    <scope>NUCLEOTIDE SEQUENCE [LARGE SCALE GENOMIC DNA]</scope>
    <source>
        <strain evidence="8 9">DSM 12255</strain>
    </source>
</reference>
<feature type="domain" description="Response regulatory" evidence="7">
    <location>
        <begin position="5"/>
        <end position="120"/>
    </location>
</feature>
<keyword evidence="1" id="KW-0547">Nucleotide-binding</keyword>
<dbReference type="SUPFAM" id="SSF52540">
    <property type="entry name" value="P-loop containing nucleoside triphosphate hydrolases"/>
    <property type="match status" value="1"/>
</dbReference>
<dbReference type="InterPro" id="IPR009057">
    <property type="entry name" value="Homeodomain-like_sf"/>
</dbReference>
<dbReference type="EMBL" id="JAHCVJ010000008">
    <property type="protein sequence ID" value="MBT0666112.1"/>
    <property type="molecule type" value="Genomic_DNA"/>
</dbReference>
<dbReference type="Pfam" id="PF25601">
    <property type="entry name" value="AAA_lid_14"/>
    <property type="match status" value="1"/>
</dbReference>
<evidence type="ECO:0000256" key="3">
    <source>
        <dbReference type="ARBA" id="ARBA00023015"/>
    </source>
</evidence>
<dbReference type="SUPFAM" id="SSF46689">
    <property type="entry name" value="Homeodomain-like"/>
    <property type="match status" value="1"/>
</dbReference>
<dbReference type="Gene3D" id="1.10.8.60">
    <property type="match status" value="1"/>
</dbReference>
<dbReference type="InterPro" id="IPR001789">
    <property type="entry name" value="Sig_transdc_resp-reg_receiver"/>
</dbReference>
<feature type="domain" description="Sigma-54 factor interaction" evidence="6">
    <location>
        <begin position="150"/>
        <end position="378"/>
    </location>
</feature>
<dbReference type="Gene3D" id="1.10.10.60">
    <property type="entry name" value="Homeodomain-like"/>
    <property type="match status" value="1"/>
</dbReference>
<dbReference type="PANTHER" id="PTHR32071:SF13">
    <property type="entry name" value="RESPONSE REGULATOR HSFA"/>
    <property type="match status" value="1"/>
</dbReference>
<keyword evidence="9" id="KW-1185">Reference proteome</keyword>
<dbReference type="Gene3D" id="3.40.50.300">
    <property type="entry name" value="P-loop containing nucleotide triphosphate hydrolases"/>
    <property type="match status" value="1"/>
</dbReference>
<evidence type="ECO:0000256" key="2">
    <source>
        <dbReference type="ARBA" id="ARBA00022840"/>
    </source>
</evidence>
<dbReference type="InterPro" id="IPR058031">
    <property type="entry name" value="AAA_lid_NorR"/>
</dbReference>
<dbReference type="GO" id="GO:0005524">
    <property type="term" value="F:ATP binding"/>
    <property type="evidence" value="ECO:0007669"/>
    <property type="project" value="UniProtKB-KW"/>
</dbReference>
<feature type="modified residue" description="4-aspartylphosphate" evidence="5">
    <location>
        <position position="55"/>
    </location>
</feature>
<dbReference type="Proteomes" id="UP000811899">
    <property type="component" value="Unassembled WGS sequence"/>
</dbReference>
<keyword evidence="3" id="KW-0805">Transcription regulation</keyword>
<evidence type="ECO:0000313" key="8">
    <source>
        <dbReference type="EMBL" id="MBT0666112.1"/>
    </source>
</evidence>
<dbReference type="InterPro" id="IPR002197">
    <property type="entry name" value="HTH_Fis"/>
</dbReference>
<dbReference type="Pfam" id="PF02954">
    <property type="entry name" value="HTH_8"/>
    <property type="match status" value="1"/>
</dbReference>
<dbReference type="SUPFAM" id="SSF52172">
    <property type="entry name" value="CheY-like"/>
    <property type="match status" value="1"/>
</dbReference>
<organism evidence="8 9">
    <name type="scientific">Geoanaerobacter pelophilus</name>
    <dbReference type="NCBI Taxonomy" id="60036"/>
    <lineage>
        <taxon>Bacteria</taxon>
        <taxon>Pseudomonadati</taxon>
        <taxon>Thermodesulfobacteriota</taxon>
        <taxon>Desulfuromonadia</taxon>
        <taxon>Geobacterales</taxon>
        <taxon>Geobacteraceae</taxon>
        <taxon>Geoanaerobacter</taxon>
    </lineage>
</organism>
<dbReference type="Pfam" id="PF00072">
    <property type="entry name" value="Response_reg"/>
    <property type="match status" value="1"/>
</dbReference>
<dbReference type="FunFam" id="3.40.50.300:FF:000006">
    <property type="entry name" value="DNA-binding transcriptional regulator NtrC"/>
    <property type="match status" value="1"/>
</dbReference>
<evidence type="ECO:0000256" key="5">
    <source>
        <dbReference type="PROSITE-ProRule" id="PRU00169"/>
    </source>
</evidence>
<dbReference type="RefSeq" id="WP_214172876.1">
    <property type="nucleotide sequence ID" value="NZ_JAHCVJ010000008.1"/>
</dbReference>
<dbReference type="GO" id="GO:0000160">
    <property type="term" value="P:phosphorelay signal transduction system"/>
    <property type="evidence" value="ECO:0007669"/>
    <property type="project" value="InterPro"/>
</dbReference>
<dbReference type="PROSITE" id="PS00675">
    <property type="entry name" value="SIGMA54_INTERACT_1"/>
    <property type="match status" value="1"/>
</dbReference>
<dbReference type="SMART" id="SM00448">
    <property type="entry name" value="REC"/>
    <property type="match status" value="1"/>
</dbReference>
<keyword evidence="5" id="KW-0597">Phosphoprotein</keyword>
<keyword evidence="2" id="KW-0067">ATP-binding</keyword>
<comment type="caution">
    <text evidence="8">The sequence shown here is derived from an EMBL/GenBank/DDBJ whole genome shotgun (WGS) entry which is preliminary data.</text>
</comment>
<accession>A0AAW4LDY6</accession>
<name>A0AAW4LDY6_9BACT</name>
<evidence type="ECO:0000259" key="7">
    <source>
        <dbReference type="PROSITE" id="PS50110"/>
    </source>
</evidence>
<proteinExistence type="predicted"/>
<keyword evidence="4" id="KW-0804">Transcription</keyword>
<dbReference type="InterPro" id="IPR025944">
    <property type="entry name" value="Sigma_54_int_dom_CS"/>
</dbReference>
<dbReference type="GO" id="GO:0043565">
    <property type="term" value="F:sequence-specific DNA binding"/>
    <property type="evidence" value="ECO:0007669"/>
    <property type="project" value="InterPro"/>
</dbReference>
<evidence type="ECO:0000256" key="1">
    <source>
        <dbReference type="ARBA" id="ARBA00022741"/>
    </source>
</evidence>
<dbReference type="InterPro" id="IPR025662">
    <property type="entry name" value="Sigma_54_int_dom_ATP-bd_1"/>
</dbReference>
<dbReference type="Gene3D" id="3.40.50.2300">
    <property type="match status" value="1"/>
</dbReference>
<dbReference type="InterPro" id="IPR027417">
    <property type="entry name" value="P-loop_NTPase"/>
</dbReference>
<evidence type="ECO:0000313" key="9">
    <source>
        <dbReference type="Proteomes" id="UP000811899"/>
    </source>
</evidence>
<dbReference type="CDD" id="cd00009">
    <property type="entry name" value="AAA"/>
    <property type="match status" value="1"/>
</dbReference>
<dbReference type="InterPro" id="IPR002078">
    <property type="entry name" value="Sigma_54_int"/>
</dbReference>
<gene>
    <name evidence="8" type="ORF">KI809_17505</name>
</gene>
<dbReference type="PANTHER" id="PTHR32071">
    <property type="entry name" value="TRANSCRIPTIONAL REGULATORY PROTEIN"/>
    <property type="match status" value="1"/>
</dbReference>
<dbReference type="PRINTS" id="PR01590">
    <property type="entry name" value="HTHFIS"/>
</dbReference>
<dbReference type="GO" id="GO:0006355">
    <property type="term" value="P:regulation of DNA-templated transcription"/>
    <property type="evidence" value="ECO:0007669"/>
    <property type="project" value="InterPro"/>
</dbReference>
<protein>
    <submittedName>
        <fullName evidence="8">Sigma-54 dependent transcriptional regulator</fullName>
    </submittedName>
</protein>
<dbReference type="InterPro" id="IPR003593">
    <property type="entry name" value="AAA+_ATPase"/>
</dbReference>
<dbReference type="PROSITE" id="PS50045">
    <property type="entry name" value="SIGMA54_INTERACT_4"/>
    <property type="match status" value="1"/>
</dbReference>